<accession>A0A9N9C3W9</accession>
<protein>
    <submittedName>
        <fullName evidence="3">18672_t:CDS:1</fullName>
    </submittedName>
</protein>
<keyword evidence="4" id="KW-1185">Reference proteome</keyword>
<dbReference type="AlphaFoldDB" id="A0A9N9C3W9"/>
<evidence type="ECO:0000313" key="3">
    <source>
        <dbReference type="EMBL" id="CAG8586011.1"/>
    </source>
</evidence>
<proteinExistence type="inferred from homology"/>
<dbReference type="InterPro" id="IPR002068">
    <property type="entry name" value="A-crystallin/Hsp20_dom"/>
</dbReference>
<dbReference type="EMBL" id="CAJVPV010005168">
    <property type="protein sequence ID" value="CAG8586011.1"/>
    <property type="molecule type" value="Genomic_DNA"/>
</dbReference>
<evidence type="ECO:0000256" key="1">
    <source>
        <dbReference type="PROSITE-ProRule" id="PRU00285"/>
    </source>
</evidence>
<dbReference type="Proteomes" id="UP000789342">
    <property type="component" value="Unassembled WGS sequence"/>
</dbReference>
<evidence type="ECO:0000313" key="4">
    <source>
        <dbReference type="Proteomes" id="UP000789342"/>
    </source>
</evidence>
<sequence length="61" mass="7015">FYVIKAYTPGVRRKDQIQIQVSDDDKSVVILAENQTDNSEFTEIKNNLSNKFEINVVLPKT</sequence>
<feature type="non-terminal residue" evidence="3">
    <location>
        <position position="1"/>
    </location>
</feature>
<comment type="similarity">
    <text evidence="1">Belongs to the small heat shock protein (HSP20) family.</text>
</comment>
<feature type="domain" description="SHSP" evidence="2">
    <location>
        <begin position="1"/>
        <end position="61"/>
    </location>
</feature>
<dbReference type="PROSITE" id="PS01031">
    <property type="entry name" value="SHSP"/>
    <property type="match status" value="1"/>
</dbReference>
<reference evidence="3" key="1">
    <citation type="submission" date="2021-06" db="EMBL/GenBank/DDBJ databases">
        <authorList>
            <person name="Kallberg Y."/>
            <person name="Tangrot J."/>
            <person name="Rosling A."/>
        </authorList>
    </citation>
    <scope>NUCLEOTIDE SEQUENCE</scope>
    <source>
        <strain evidence="3">CL551</strain>
    </source>
</reference>
<evidence type="ECO:0000259" key="2">
    <source>
        <dbReference type="PROSITE" id="PS01031"/>
    </source>
</evidence>
<dbReference type="OrthoDB" id="2440470at2759"/>
<organism evidence="3 4">
    <name type="scientific">Acaulospora morrowiae</name>
    <dbReference type="NCBI Taxonomy" id="94023"/>
    <lineage>
        <taxon>Eukaryota</taxon>
        <taxon>Fungi</taxon>
        <taxon>Fungi incertae sedis</taxon>
        <taxon>Mucoromycota</taxon>
        <taxon>Glomeromycotina</taxon>
        <taxon>Glomeromycetes</taxon>
        <taxon>Diversisporales</taxon>
        <taxon>Acaulosporaceae</taxon>
        <taxon>Acaulospora</taxon>
    </lineage>
</organism>
<comment type="caution">
    <text evidence="3">The sequence shown here is derived from an EMBL/GenBank/DDBJ whole genome shotgun (WGS) entry which is preliminary data.</text>
</comment>
<name>A0A9N9C3W9_9GLOM</name>
<gene>
    <name evidence="3" type="ORF">AMORRO_LOCUS7130</name>
</gene>